<keyword evidence="5 7" id="KW-0472">Membrane</keyword>
<dbReference type="Pfam" id="PF07690">
    <property type="entry name" value="MFS_1"/>
    <property type="match status" value="1"/>
</dbReference>
<name>S8ADD8_DACHA</name>
<evidence type="ECO:0000313" key="9">
    <source>
        <dbReference type="Proteomes" id="UP000015100"/>
    </source>
</evidence>
<keyword evidence="2" id="KW-0813">Transport</keyword>
<evidence type="ECO:0000256" key="1">
    <source>
        <dbReference type="ARBA" id="ARBA00004141"/>
    </source>
</evidence>
<dbReference type="GO" id="GO:0016020">
    <property type="term" value="C:membrane"/>
    <property type="evidence" value="ECO:0007669"/>
    <property type="project" value="UniProtKB-SubCell"/>
</dbReference>
<keyword evidence="9" id="KW-1185">Reference proteome</keyword>
<feature type="transmembrane region" description="Helical" evidence="7">
    <location>
        <begin position="139"/>
        <end position="159"/>
    </location>
</feature>
<dbReference type="Proteomes" id="UP000015100">
    <property type="component" value="Unassembled WGS sequence"/>
</dbReference>
<evidence type="ECO:0008006" key="10">
    <source>
        <dbReference type="Google" id="ProtNLM"/>
    </source>
</evidence>
<evidence type="ECO:0000256" key="2">
    <source>
        <dbReference type="ARBA" id="ARBA00022448"/>
    </source>
</evidence>
<feature type="transmembrane region" description="Helical" evidence="7">
    <location>
        <begin position="261"/>
        <end position="280"/>
    </location>
</feature>
<accession>S8ADD8</accession>
<dbReference type="HOGENOM" id="CLU_589277_0_0_1"/>
<dbReference type="InterPro" id="IPR011701">
    <property type="entry name" value="MFS"/>
</dbReference>
<dbReference type="EMBL" id="AQGS01000265">
    <property type="protein sequence ID" value="EPS41020.1"/>
    <property type="molecule type" value="Genomic_DNA"/>
</dbReference>
<dbReference type="Gene3D" id="1.20.1250.20">
    <property type="entry name" value="MFS general substrate transporter like domains"/>
    <property type="match status" value="2"/>
</dbReference>
<feature type="transmembrane region" description="Helical" evidence="7">
    <location>
        <begin position="401"/>
        <end position="423"/>
    </location>
</feature>
<comment type="subcellular location">
    <subcellularLocation>
        <location evidence="1">Membrane</location>
        <topology evidence="1">Multi-pass membrane protein</topology>
    </subcellularLocation>
</comment>
<feature type="compositionally biased region" description="Basic and acidic residues" evidence="6">
    <location>
        <begin position="1"/>
        <end position="11"/>
    </location>
</feature>
<dbReference type="PANTHER" id="PTHR43791:SF36">
    <property type="entry name" value="TRANSPORTER, PUTATIVE (AFU_ORTHOLOGUE AFUA_6G08340)-RELATED"/>
    <property type="match status" value="1"/>
</dbReference>
<dbReference type="PANTHER" id="PTHR43791">
    <property type="entry name" value="PERMEASE-RELATED"/>
    <property type="match status" value="1"/>
</dbReference>
<keyword evidence="4 7" id="KW-1133">Transmembrane helix</keyword>
<feature type="region of interest" description="Disordered" evidence="6">
    <location>
        <begin position="1"/>
        <end position="25"/>
    </location>
</feature>
<dbReference type="InterPro" id="IPR036259">
    <property type="entry name" value="MFS_trans_sf"/>
</dbReference>
<feature type="transmembrane region" description="Helical" evidence="7">
    <location>
        <begin position="82"/>
        <end position="103"/>
    </location>
</feature>
<feature type="transmembrane region" description="Helical" evidence="7">
    <location>
        <begin position="56"/>
        <end position="75"/>
    </location>
</feature>
<evidence type="ECO:0000256" key="4">
    <source>
        <dbReference type="ARBA" id="ARBA00022989"/>
    </source>
</evidence>
<dbReference type="OMA" id="IFYAGGA"/>
<comment type="caution">
    <text evidence="8">The sequence shown here is derived from an EMBL/GenBank/DDBJ whole genome shotgun (WGS) entry which is preliminary data.</text>
</comment>
<feature type="transmembrane region" description="Helical" evidence="7">
    <location>
        <begin position="292"/>
        <end position="312"/>
    </location>
</feature>
<proteinExistence type="predicted"/>
<evidence type="ECO:0000256" key="5">
    <source>
        <dbReference type="ARBA" id="ARBA00023136"/>
    </source>
</evidence>
<dbReference type="SUPFAM" id="SSF103473">
    <property type="entry name" value="MFS general substrate transporter"/>
    <property type="match status" value="1"/>
</dbReference>
<evidence type="ECO:0000256" key="7">
    <source>
        <dbReference type="SAM" id="Phobius"/>
    </source>
</evidence>
<dbReference type="STRING" id="1284197.S8ADD8"/>
<evidence type="ECO:0000313" key="8">
    <source>
        <dbReference type="EMBL" id="EPS41020.1"/>
    </source>
</evidence>
<dbReference type="AlphaFoldDB" id="S8ADD8"/>
<gene>
    <name evidence="8" type="ORF">H072_5090</name>
</gene>
<dbReference type="GO" id="GO:0022857">
    <property type="term" value="F:transmembrane transporter activity"/>
    <property type="evidence" value="ECO:0007669"/>
    <property type="project" value="InterPro"/>
</dbReference>
<protein>
    <recommendedName>
        <fullName evidence="10">Major facilitator superfamily (MFS) profile domain-containing protein</fullName>
    </recommendedName>
</protein>
<reference evidence="8 9" key="1">
    <citation type="journal article" date="2013" name="PLoS Genet.">
        <title>Genomic mechanisms accounting for the adaptation to parasitism in nematode-trapping fungi.</title>
        <authorList>
            <person name="Meerupati T."/>
            <person name="Andersson K.M."/>
            <person name="Friman E."/>
            <person name="Kumar D."/>
            <person name="Tunlid A."/>
            <person name="Ahren D."/>
        </authorList>
    </citation>
    <scope>NUCLEOTIDE SEQUENCE [LARGE SCALE GENOMIC DNA]</scope>
    <source>
        <strain evidence="8 9">CBS 200.50</strain>
    </source>
</reference>
<sequence length="464" mass="51321">MNRQHNLDHLRRAANGTRASDETPAIKAEITSRAQDLAENGNETIIEDEKALRRRIHWSILPVALFPGCMYYITCWYPRRQIGFPIAIFYAGGALGAALANLLNAPIVTISTGNNPAVSANQTSQELEGGPSGSVGSDWVVLIWGLLTIVLSILTYFFVPNFPASDDKILESPTGDSSTIFKNWQTWYIGDDATRNTKEDYSSKAWKEAFTDMKTYLFTLVHTTNVVPRDGLALVQRVTAIAYARRGRVIDESKLDNLDRAIYSLLYVPPVALAVVTILGTSILSDRFNQRAYFMMGFSLLSISSFIIFIATGEDQREYAKAKYAACFLGSVGTWTSGALSWAWIANSFEGLYKRAIVIGIIVGVGNIISGLTIPAVVTWQEEFPGKIGDQATKTTFSAAGSIYFLVLICVHIASILLTRWYLDRENRRKQVNAKQLHGDTQQGVGLTTEDEYGDKSTGFKYIL</sequence>
<evidence type="ECO:0000256" key="3">
    <source>
        <dbReference type="ARBA" id="ARBA00022692"/>
    </source>
</evidence>
<keyword evidence="3 7" id="KW-0812">Transmembrane</keyword>
<evidence type="ECO:0000256" key="6">
    <source>
        <dbReference type="SAM" id="MobiDB-lite"/>
    </source>
</evidence>
<feature type="transmembrane region" description="Helical" evidence="7">
    <location>
        <begin position="324"/>
        <end position="345"/>
    </location>
</feature>
<dbReference type="OrthoDB" id="2985014at2759"/>
<organism evidence="8 9">
    <name type="scientific">Dactylellina haptotyla (strain CBS 200.50)</name>
    <name type="common">Nematode-trapping fungus</name>
    <name type="synonym">Monacrosporium haptotylum</name>
    <dbReference type="NCBI Taxonomy" id="1284197"/>
    <lineage>
        <taxon>Eukaryota</taxon>
        <taxon>Fungi</taxon>
        <taxon>Dikarya</taxon>
        <taxon>Ascomycota</taxon>
        <taxon>Pezizomycotina</taxon>
        <taxon>Orbiliomycetes</taxon>
        <taxon>Orbiliales</taxon>
        <taxon>Orbiliaceae</taxon>
        <taxon>Dactylellina</taxon>
    </lineage>
</organism>
<reference evidence="9" key="2">
    <citation type="submission" date="2013-04" db="EMBL/GenBank/DDBJ databases">
        <title>Genomic mechanisms accounting for the adaptation to parasitism in nematode-trapping fungi.</title>
        <authorList>
            <person name="Ahren D.G."/>
        </authorList>
    </citation>
    <scope>NUCLEOTIDE SEQUENCE [LARGE SCALE GENOMIC DNA]</scope>
    <source>
        <strain evidence="9">CBS 200.50</strain>
    </source>
</reference>
<dbReference type="eggNOG" id="KOG2533">
    <property type="taxonomic scope" value="Eukaryota"/>
</dbReference>
<feature type="transmembrane region" description="Helical" evidence="7">
    <location>
        <begin position="357"/>
        <end position="380"/>
    </location>
</feature>